<dbReference type="RefSeq" id="WP_212537919.1">
    <property type="nucleotide sequence ID" value="NZ_JAGTUU010000007.1"/>
</dbReference>
<dbReference type="GO" id="GO:0016620">
    <property type="term" value="F:oxidoreductase activity, acting on the aldehyde or oxo group of donors, NAD or NADP as acceptor"/>
    <property type="evidence" value="ECO:0007669"/>
    <property type="project" value="InterPro"/>
</dbReference>
<dbReference type="InterPro" id="IPR016160">
    <property type="entry name" value="Ald_DH_CS_CYS"/>
</dbReference>
<sequence>MLPPLPIDPSQMLIAGAWRPAAQTLPLTNPSTGEQIGAIARGQAADIDAAVSAAHAARDGDWGRMTAAERGRILLRLSALVAAHEDLLTEVEALDVGKPLTQARADARALARYCEFYGGAADKVHGATIPYLDGYTVYTLREPHGVTGHIVPWNYPMQIIGRSVGAALAMGNACVLKPAEDACVTALLFAHLAQEAGLPPGALNVVPGLGAEAGAALSAHPGIQHISFTGSVATGAAVQIAAGANVVPVTLELGGKSPQIVFDDADLDAALPFLVNAGLQNAGQTCSASSRILVQRGVYDTVAHRMAEAYRAKRIGPADTDPDIGPLINARQKERVLGFLDHAADLPLLAQAVPGNVPEGGHYVPACLYGPVPPQHRLAQDEVFGPVQVMIPFDTEDEALRIANGTEYGLVASIWTDSGARQMRMAKGLRSGQIFINNYGAGGGVELPFGGIGKSGHGREKGFEALYGFSTLKTVAAKHG</sequence>
<evidence type="ECO:0000313" key="6">
    <source>
        <dbReference type="EMBL" id="MBS0125957.1"/>
    </source>
</evidence>
<dbReference type="Proteomes" id="UP000681356">
    <property type="component" value="Unassembled WGS sequence"/>
</dbReference>
<name>A0A8J8B8X6_9RHOB</name>
<comment type="similarity">
    <text evidence="1 4">Belongs to the aldehyde dehydrogenase family.</text>
</comment>
<dbReference type="Pfam" id="PF00171">
    <property type="entry name" value="Aldedh"/>
    <property type="match status" value="1"/>
</dbReference>
<dbReference type="PANTHER" id="PTHR11699">
    <property type="entry name" value="ALDEHYDE DEHYDROGENASE-RELATED"/>
    <property type="match status" value="1"/>
</dbReference>
<dbReference type="FunFam" id="3.40.605.10:FF:000007">
    <property type="entry name" value="NAD/NADP-dependent betaine aldehyde dehydrogenase"/>
    <property type="match status" value="1"/>
</dbReference>
<dbReference type="InterPro" id="IPR016161">
    <property type="entry name" value="Ald_DH/histidinol_DH"/>
</dbReference>
<dbReference type="PROSITE" id="PS00070">
    <property type="entry name" value="ALDEHYDE_DEHYDR_CYS"/>
    <property type="match status" value="1"/>
</dbReference>
<comment type="caution">
    <text evidence="6">The sequence shown here is derived from an EMBL/GenBank/DDBJ whole genome shotgun (WGS) entry which is preliminary data.</text>
</comment>
<gene>
    <name evidence="6" type="ORF">KB874_17870</name>
</gene>
<dbReference type="Gene3D" id="3.40.605.10">
    <property type="entry name" value="Aldehyde Dehydrogenase, Chain A, domain 1"/>
    <property type="match status" value="1"/>
</dbReference>
<reference evidence="6" key="1">
    <citation type="submission" date="2021-04" db="EMBL/GenBank/DDBJ databases">
        <authorList>
            <person name="Yoon J."/>
        </authorList>
    </citation>
    <scope>NUCLEOTIDE SEQUENCE</scope>
    <source>
        <strain evidence="6">KMU-90</strain>
    </source>
</reference>
<dbReference type="Gene3D" id="3.40.309.10">
    <property type="entry name" value="Aldehyde Dehydrogenase, Chain A, domain 2"/>
    <property type="match status" value="1"/>
</dbReference>
<evidence type="ECO:0000259" key="5">
    <source>
        <dbReference type="Pfam" id="PF00171"/>
    </source>
</evidence>
<accession>A0A8J8B8X6</accession>
<evidence type="ECO:0000313" key="7">
    <source>
        <dbReference type="Proteomes" id="UP000681356"/>
    </source>
</evidence>
<dbReference type="SUPFAM" id="SSF53720">
    <property type="entry name" value="ALDH-like"/>
    <property type="match status" value="1"/>
</dbReference>
<proteinExistence type="inferred from homology"/>
<evidence type="ECO:0000256" key="2">
    <source>
        <dbReference type="ARBA" id="ARBA00023002"/>
    </source>
</evidence>
<evidence type="ECO:0000256" key="1">
    <source>
        <dbReference type="ARBA" id="ARBA00009986"/>
    </source>
</evidence>
<protein>
    <submittedName>
        <fullName evidence="6">Aldehyde dehydrogenase family protein</fullName>
    </submittedName>
</protein>
<dbReference type="AlphaFoldDB" id="A0A8J8B8X6"/>
<organism evidence="6 7">
    <name type="scientific">Thetidibacter halocola</name>
    <dbReference type="NCBI Taxonomy" id="2827239"/>
    <lineage>
        <taxon>Bacteria</taxon>
        <taxon>Pseudomonadati</taxon>
        <taxon>Pseudomonadota</taxon>
        <taxon>Alphaproteobacteria</taxon>
        <taxon>Rhodobacterales</taxon>
        <taxon>Roseobacteraceae</taxon>
        <taxon>Thetidibacter</taxon>
    </lineage>
</organism>
<dbReference type="InterPro" id="IPR029510">
    <property type="entry name" value="Ald_DH_CS_GLU"/>
</dbReference>
<dbReference type="CDD" id="cd07109">
    <property type="entry name" value="ALDH_AAS00426"/>
    <property type="match status" value="1"/>
</dbReference>
<dbReference type="InterPro" id="IPR015590">
    <property type="entry name" value="Aldehyde_DH_dom"/>
</dbReference>
<feature type="domain" description="Aldehyde dehydrogenase" evidence="5">
    <location>
        <begin position="18"/>
        <end position="475"/>
    </location>
</feature>
<keyword evidence="2 4" id="KW-0560">Oxidoreductase</keyword>
<dbReference type="InterPro" id="IPR016162">
    <property type="entry name" value="Ald_DH_N"/>
</dbReference>
<keyword evidence="7" id="KW-1185">Reference proteome</keyword>
<dbReference type="EMBL" id="JAGTUU010000007">
    <property type="protein sequence ID" value="MBS0125957.1"/>
    <property type="molecule type" value="Genomic_DNA"/>
</dbReference>
<dbReference type="PROSITE" id="PS00687">
    <property type="entry name" value="ALDEHYDE_DEHYDR_GLU"/>
    <property type="match status" value="1"/>
</dbReference>
<evidence type="ECO:0000256" key="3">
    <source>
        <dbReference type="PROSITE-ProRule" id="PRU10007"/>
    </source>
</evidence>
<evidence type="ECO:0000256" key="4">
    <source>
        <dbReference type="RuleBase" id="RU003345"/>
    </source>
</evidence>
<dbReference type="InterPro" id="IPR016163">
    <property type="entry name" value="Ald_DH_C"/>
</dbReference>
<feature type="active site" evidence="3">
    <location>
        <position position="252"/>
    </location>
</feature>